<feature type="compositionally biased region" description="Polar residues" evidence="1">
    <location>
        <begin position="149"/>
        <end position="168"/>
    </location>
</feature>
<accession>A0A8J3MWS6</accession>
<evidence type="ECO:0000313" key="4">
    <source>
        <dbReference type="Proteomes" id="UP000612362"/>
    </source>
</evidence>
<organism evidence="3 4">
    <name type="scientific">Ktedonospora formicarum</name>
    <dbReference type="NCBI Taxonomy" id="2778364"/>
    <lineage>
        <taxon>Bacteria</taxon>
        <taxon>Bacillati</taxon>
        <taxon>Chloroflexota</taxon>
        <taxon>Ktedonobacteria</taxon>
        <taxon>Ktedonobacterales</taxon>
        <taxon>Ktedonobacteraceae</taxon>
        <taxon>Ktedonospora</taxon>
    </lineage>
</organism>
<comment type="caution">
    <text evidence="3">The sequence shown here is derived from an EMBL/GenBank/DDBJ whole genome shotgun (WGS) entry which is preliminary data.</text>
</comment>
<dbReference type="EMBL" id="BNJF01000003">
    <property type="protein sequence ID" value="GHO47885.1"/>
    <property type="molecule type" value="Genomic_DNA"/>
</dbReference>
<sequence length="168" mass="18357">MDIRRDYPILEFDPDPLAMLEPHKLVQPRDIPTRAVACFFQDVIGTLVKEHGARQCYTLESEMGEVPVYELEYQGQRLAVFHPGVGAPLAAGYLEEMIAAGARTIMACGGAGVLDNTINVGEVIVPYAAIRDEGVSYHYLPHHAKSRQIPMSSRPSSGCSRATTCPIS</sequence>
<dbReference type="InterPro" id="IPR000845">
    <property type="entry name" value="Nucleoside_phosphorylase_d"/>
</dbReference>
<dbReference type="AlphaFoldDB" id="A0A8J3MWS6"/>
<feature type="region of interest" description="Disordered" evidence="1">
    <location>
        <begin position="148"/>
        <end position="168"/>
    </location>
</feature>
<evidence type="ECO:0000256" key="1">
    <source>
        <dbReference type="SAM" id="MobiDB-lite"/>
    </source>
</evidence>
<dbReference type="GO" id="GO:0009116">
    <property type="term" value="P:nucleoside metabolic process"/>
    <property type="evidence" value="ECO:0007669"/>
    <property type="project" value="InterPro"/>
</dbReference>
<reference evidence="3" key="1">
    <citation type="submission" date="2020-10" db="EMBL/GenBank/DDBJ databases">
        <title>Taxonomic study of unclassified bacteria belonging to the class Ktedonobacteria.</title>
        <authorList>
            <person name="Yabe S."/>
            <person name="Wang C.M."/>
            <person name="Zheng Y."/>
            <person name="Sakai Y."/>
            <person name="Cavaletti L."/>
            <person name="Monciardini P."/>
            <person name="Donadio S."/>
        </authorList>
    </citation>
    <scope>NUCLEOTIDE SEQUENCE</scope>
    <source>
        <strain evidence="3">SOSP1-1</strain>
    </source>
</reference>
<gene>
    <name evidence="3" type="ORF">KSX_60480</name>
</gene>
<dbReference type="Proteomes" id="UP000612362">
    <property type="component" value="Unassembled WGS sequence"/>
</dbReference>
<dbReference type="Gene3D" id="3.40.50.1580">
    <property type="entry name" value="Nucleoside phosphorylase domain"/>
    <property type="match status" value="1"/>
</dbReference>
<protein>
    <submittedName>
        <fullName evidence="3">Purine-nucleoside phosphorylase</fullName>
    </submittedName>
</protein>
<dbReference type="SUPFAM" id="SSF53167">
    <property type="entry name" value="Purine and uridine phosphorylases"/>
    <property type="match status" value="1"/>
</dbReference>
<dbReference type="Pfam" id="PF01048">
    <property type="entry name" value="PNP_UDP_1"/>
    <property type="match status" value="1"/>
</dbReference>
<feature type="domain" description="Nucleoside phosphorylase" evidence="2">
    <location>
        <begin position="43"/>
        <end position="143"/>
    </location>
</feature>
<dbReference type="GO" id="GO:0003824">
    <property type="term" value="F:catalytic activity"/>
    <property type="evidence" value="ECO:0007669"/>
    <property type="project" value="InterPro"/>
</dbReference>
<proteinExistence type="predicted"/>
<name>A0A8J3MWS6_9CHLR</name>
<keyword evidence="4" id="KW-1185">Reference proteome</keyword>
<dbReference type="InterPro" id="IPR035994">
    <property type="entry name" value="Nucleoside_phosphorylase_sf"/>
</dbReference>
<evidence type="ECO:0000259" key="2">
    <source>
        <dbReference type="Pfam" id="PF01048"/>
    </source>
</evidence>
<evidence type="ECO:0000313" key="3">
    <source>
        <dbReference type="EMBL" id="GHO47885.1"/>
    </source>
</evidence>